<evidence type="ECO:0000313" key="1">
    <source>
        <dbReference type="EMBL" id="VBB41575.1"/>
    </source>
</evidence>
<accession>A0A653A0L7</accession>
<proteinExistence type="predicted"/>
<dbReference type="Pfam" id="PF08843">
    <property type="entry name" value="AbiEii"/>
    <property type="match status" value="1"/>
</dbReference>
<dbReference type="InterPro" id="IPR014942">
    <property type="entry name" value="AbiEii"/>
</dbReference>
<evidence type="ECO:0008006" key="2">
    <source>
        <dbReference type="Google" id="ProtNLM"/>
    </source>
</evidence>
<name>A0A653A0L7_UNCDX</name>
<dbReference type="EMBL" id="UPXX01000004">
    <property type="protein sequence ID" value="VBB41575.1"/>
    <property type="molecule type" value="Genomic_DNA"/>
</dbReference>
<gene>
    <name evidence="1" type="ORF">TRIP_B120010</name>
</gene>
<dbReference type="AlphaFoldDB" id="A0A653A0L7"/>
<sequence length="190" mass="21750">MTSPKNVSASVRQRLLNRAKNDHRPFNELLQYYAMERFLYRLSQSVHVDRFILKGALMLRVWRSPELRPTMDIDMLGRTSNEETDIVAQVHDILTVDIETDGLAFDPASIQAERINADADYERIRIRFLGTLGSARINMQIDIGFGDIVYPEPERLDLPTMLNSPAPRLLCYSRDPMILGSLKIAIYPGQ</sequence>
<organism evidence="1">
    <name type="scientific">Uncultured Desulfatiglans sp</name>
    <dbReference type="NCBI Taxonomy" id="1748965"/>
    <lineage>
        <taxon>Bacteria</taxon>
        <taxon>Pseudomonadati</taxon>
        <taxon>Thermodesulfobacteriota</taxon>
        <taxon>Desulfobacteria</taxon>
        <taxon>Desulfatiglandales</taxon>
        <taxon>Desulfatiglandaceae</taxon>
        <taxon>Desulfatiglans</taxon>
        <taxon>environmental samples</taxon>
    </lineage>
</organism>
<reference evidence="1" key="1">
    <citation type="submission" date="2018-07" db="EMBL/GenBank/DDBJ databases">
        <authorList>
            <consortium name="Genoscope - CEA"/>
            <person name="William W."/>
        </authorList>
    </citation>
    <scope>NUCLEOTIDE SEQUENCE</scope>
    <source>
        <strain evidence="1">IK1</strain>
    </source>
</reference>
<protein>
    <recommendedName>
        <fullName evidence="2">Nucleotidyl transferase AbiEii/AbiGii toxin family protein</fullName>
    </recommendedName>
</protein>